<dbReference type="PANTHER" id="PTHR43223">
    <property type="entry name" value="ALKYL/ARYL-SULFATASE"/>
    <property type="match status" value="1"/>
</dbReference>
<gene>
    <name evidence="3" type="ORF">FSP39_023099</name>
</gene>
<name>A0AA88XJZ7_PINIB</name>
<feature type="compositionally biased region" description="Polar residues" evidence="1">
    <location>
        <begin position="32"/>
        <end position="43"/>
    </location>
</feature>
<dbReference type="Proteomes" id="UP001186944">
    <property type="component" value="Unassembled WGS sequence"/>
</dbReference>
<evidence type="ECO:0000313" key="4">
    <source>
        <dbReference type="Proteomes" id="UP001186944"/>
    </source>
</evidence>
<dbReference type="Pfam" id="PF14863">
    <property type="entry name" value="Alkyl_sulf_dimr"/>
    <property type="match status" value="1"/>
</dbReference>
<evidence type="ECO:0000256" key="1">
    <source>
        <dbReference type="SAM" id="MobiDB-lite"/>
    </source>
</evidence>
<evidence type="ECO:0000259" key="2">
    <source>
        <dbReference type="SMART" id="SM00849"/>
    </source>
</evidence>
<dbReference type="EMBL" id="VSWD01000012">
    <property type="protein sequence ID" value="KAK3086771.1"/>
    <property type="molecule type" value="Genomic_DNA"/>
</dbReference>
<dbReference type="AlphaFoldDB" id="A0AA88XJZ7"/>
<proteinExistence type="predicted"/>
<dbReference type="SUPFAM" id="SSF56281">
    <property type="entry name" value="Metallo-hydrolase/oxidoreductase"/>
    <property type="match status" value="1"/>
</dbReference>
<dbReference type="GO" id="GO:0018741">
    <property type="term" value="F:linear primary-alkylsulfatase activity"/>
    <property type="evidence" value="ECO:0007669"/>
    <property type="project" value="InterPro"/>
</dbReference>
<feature type="domain" description="Metallo-beta-lactamase" evidence="2">
    <location>
        <begin position="135"/>
        <end position="351"/>
    </location>
</feature>
<dbReference type="Gene3D" id="1.25.40.880">
    <property type="entry name" value="Alkyl sulfatase, dimerisation domain"/>
    <property type="match status" value="1"/>
</dbReference>
<dbReference type="InterPro" id="IPR038536">
    <property type="entry name" value="Alkyl/aryl-sulf_dimr_sf"/>
</dbReference>
<reference evidence="3" key="1">
    <citation type="submission" date="2019-08" db="EMBL/GenBank/DDBJ databases">
        <title>The improved chromosome-level genome for the pearl oyster Pinctada fucata martensii using PacBio sequencing and Hi-C.</title>
        <authorList>
            <person name="Zheng Z."/>
        </authorList>
    </citation>
    <scope>NUCLEOTIDE SEQUENCE</scope>
    <source>
        <strain evidence="3">ZZ-2019</strain>
        <tissue evidence="3">Adductor muscle</tissue>
    </source>
</reference>
<dbReference type="InterPro" id="IPR044097">
    <property type="entry name" value="Bds1/SdsA1_MBL-fold"/>
</dbReference>
<sequence>MAPGRSLFTYSPSDPASVTTRGCIKANAPLASRTNDINNPKMNDQSEERKEKPRIRQLTMEGRAVASAVLGIALLAYVGSKIWGTTRGSLPSTYRERMLRHADAEKDLVEHPIQIHKPEVRKVTENIYMAIGYALANSIMLIGPDGIVIVDVTESYESGREVFAAFRNITKKPVKAIVYTHNHADHTYGARAFIEDPNNPPEIWAHIGILKEFKRTFSSITQAFMVRAMRQFGALLPDEITSGRGIGQKLQYGTSKNSIGVVYPNKYVQQQVTEFNAAGLNMSIVHIPGETDDQIGVWFPDDKAFLCADDIYRAFPNLYAIRGTPNRDLMQWARSIDVMLSFRPQYLVPSHTNPVIGEDNIRDILVPYRDAIQFVHDQTVRYINQGLSPEEIAEIIKLPKSLQGHPYLKEFYGTVGWSAKSVFNAYLGWFNGDAVSLNPLTAKARAERMVKLVGASKLVQTAKEAYASNDYQWALELSSQVLLVDNSNSEAREIKIDSLISLGSRQISRNGRNYYMTSAFEEAGTYYVKFWRRKEKEGNRNTTN</sequence>
<dbReference type="SMART" id="SM00849">
    <property type="entry name" value="Lactamase_B"/>
    <property type="match status" value="1"/>
</dbReference>
<organism evidence="3 4">
    <name type="scientific">Pinctada imbricata</name>
    <name type="common">Atlantic pearl-oyster</name>
    <name type="synonym">Pinctada martensii</name>
    <dbReference type="NCBI Taxonomy" id="66713"/>
    <lineage>
        <taxon>Eukaryota</taxon>
        <taxon>Metazoa</taxon>
        <taxon>Spiralia</taxon>
        <taxon>Lophotrochozoa</taxon>
        <taxon>Mollusca</taxon>
        <taxon>Bivalvia</taxon>
        <taxon>Autobranchia</taxon>
        <taxon>Pteriomorphia</taxon>
        <taxon>Pterioida</taxon>
        <taxon>Pterioidea</taxon>
        <taxon>Pteriidae</taxon>
        <taxon>Pinctada</taxon>
    </lineage>
</organism>
<dbReference type="Pfam" id="PF00753">
    <property type="entry name" value="Lactamase_B"/>
    <property type="match status" value="1"/>
</dbReference>
<dbReference type="InterPro" id="IPR052195">
    <property type="entry name" value="Bact_Alkyl/Aryl-Sulfatase"/>
</dbReference>
<dbReference type="InterPro" id="IPR001279">
    <property type="entry name" value="Metallo-B-lactamas"/>
</dbReference>
<protein>
    <recommendedName>
        <fullName evidence="2">Metallo-beta-lactamase domain-containing protein</fullName>
    </recommendedName>
</protein>
<accession>A0AA88XJZ7</accession>
<dbReference type="GO" id="GO:0018909">
    <property type="term" value="P:dodecyl sulfate metabolic process"/>
    <property type="evidence" value="ECO:0007669"/>
    <property type="project" value="InterPro"/>
</dbReference>
<dbReference type="InterPro" id="IPR029228">
    <property type="entry name" value="Alkyl_sulf_dimr"/>
</dbReference>
<comment type="caution">
    <text evidence="3">The sequence shown here is derived from an EMBL/GenBank/DDBJ whole genome shotgun (WGS) entry which is preliminary data.</text>
</comment>
<dbReference type="InterPro" id="IPR036866">
    <property type="entry name" value="RibonucZ/Hydroxyglut_hydro"/>
</dbReference>
<evidence type="ECO:0000313" key="3">
    <source>
        <dbReference type="EMBL" id="KAK3086771.1"/>
    </source>
</evidence>
<dbReference type="PANTHER" id="PTHR43223:SF2">
    <property type="entry name" value="METALLO-BETA-LACTAMASE DOMAIN-CONTAINING PROTEIN"/>
    <property type="match status" value="1"/>
</dbReference>
<dbReference type="GO" id="GO:0046983">
    <property type="term" value="F:protein dimerization activity"/>
    <property type="evidence" value="ECO:0007669"/>
    <property type="project" value="InterPro"/>
</dbReference>
<keyword evidence="4" id="KW-1185">Reference proteome</keyword>
<dbReference type="CDD" id="cd07710">
    <property type="entry name" value="arylsulfatase_Sdsa1-like_MBL-fold"/>
    <property type="match status" value="1"/>
</dbReference>
<feature type="region of interest" description="Disordered" evidence="1">
    <location>
        <begin position="29"/>
        <end position="54"/>
    </location>
</feature>
<dbReference type="Gene3D" id="3.60.15.30">
    <property type="entry name" value="Metallo-beta-lactamase domain"/>
    <property type="match status" value="1"/>
</dbReference>